<name>A0A3N0GA47_9GAMM</name>
<evidence type="ECO:0000256" key="1">
    <source>
        <dbReference type="SAM" id="Phobius"/>
    </source>
</evidence>
<protein>
    <submittedName>
        <fullName evidence="2">Uncharacterized protein</fullName>
    </submittedName>
</protein>
<keyword evidence="1" id="KW-0812">Transmembrane</keyword>
<dbReference type="Proteomes" id="UP000276061">
    <property type="component" value="Unassembled WGS sequence"/>
</dbReference>
<sequence>MRSLISTPRQATHQHGIFTIAGQAIYVILCLLSPFCGRLNRAQSIIHQLITKRIMSYQNVSYIDQHN</sequence>
<dbReference type="EMBL" id="RJLR01000006">
    <property type="protein sequence ID" value="RNM09096.1"/>
    <property type="molecule type" value="Genomic_DNA"/>
</dbReference>
<organism evidence="2 3">
    <name type="scientific">Dickeya undicola</name>
    <dbReference type="NCBI Taxonomy" id="1577887"/>
    <lineage>
        <taxon>Bacteria</taxon>
        <taxon>Pseudomonadati</taxon>
        <taxon>Pseudomonadota</taxon>
        <taxon>Gammaproteobacteria</taxon>
        <taxon>Enterobacterales</taxon>
        <taxon>Pectobacteriaceae</taxon>
        <taxon>Dickeya</taxon>
    </lineage>
</organism>
<feature type="transmembrane region" description="Helical" evidence="1">
    <location>
        <begin position="16"/>
        <end position="36"/>
    </location>
</feature>
<comment type="caution">
    <text evidence="2">The sequence shown here is derived from an EMBL/GenBank/DDBJ whole genome shotgun (WGS) entry which is preliminary data.</text>
</comment>
<keyword evidence="1" id="KW-0472">Membrane</keyword>
<reference evidence="2 3" key="1">
    <citation type="submission" date="2018-11" db="EMBL/GenBank/DDBJ databases">
        <title>Characterization of surface water Dickeya isolates.</title>
        <authorList>
            <person name="Van Gijsegem F."/>
            <person name="Pedron J."/>
        </authorList>
    </citation>
    <scope>NUCLEOTIDE SEQUENCE [LARGE SCALE GENOMIC DNA]</scope>
    <source>
        <strain evidence="2 3">FVG1-MFV-O17</strain>
    </source>
</reference>
<evidence type="ECO:0000313" key="3">
    <source>
        <dbReference type="Proteomes" id="UP000276061"/>
    </source>
</evidence>
<gene>
    <name evidence="2" type="ORF">EF878_01735</name>
</gene>
<proteinExistence type="predicted"/>
<accession>A0A3N0GA47</accession>
<evidence type="ECO:0000313" key="2">
    <source>
        <dbReference type="EMBL" id="RNM09096.1"/>
    </source>
</evidence>
<keyword evidence="1" id="KW-1133">Transmembrane helix</keyword>
<dbReference type="AlphaFoldDB" id="A0A3N0GA47"/>